<dbReference type="InterPro" id="IPR008756">
    <property type="entry name" value="Peptidase_M56"/>
</dbReference>
<dbReference type="AlphaFoldDB" id="A0A9D1DJJ1"/>
<dbReference type="PANTHER" id="PTHR34978">
    <property type="entry name" value="POSSIBLE SENSOR-TRANSDUCER PROTEIN BLAR"/>
    <property type="match status" value="1"/>
</dbReference>
<protein>
    <submittedName>
        <fullName evidence="2">M56 family metallopeptidase</fullName>
    </submittedName>
</protein>
<dbReference type="InterPro" id="IPR052173">
    <property type="entry name" value="Beta-lactam_resp_regulator"/>
</dbReference>
<accession>A0A9D1DJJ1</accession>
<gene>
    <name evidence="2" type="ORF">IAD36_00055</name>
</gene>
<dbReference type="Pfam" id="PF05569">
    <property type="entry name" value="Peptidase_M56"/>
    <property type="match status" value="1"/>
</dbReference>
<dbReference type="CDD" id="cd07341">
    <property type="entry name" value="M56_BlaR1_MecR1_like"/>
    <property type="match status" value="1"/>
</dbReference>
<evidence type="ECO:0000313" key="2">
    <source>
        <dbReference type="EMBL" id="HIR53986.1"/>
    </source>
</evidence>
<dbReference type="PANTHER" id="PTHR34978:SF3">
    <property type="entry name" value="SLR0241 PROTEIN"/>
    <property type="match status" value="1"/>
</dbReference>
<sequence>MTEVAGLFLQVAELSVSAAWMIPAVCALNLIPRAASHAPGAVLSGGAGAQSADAAGSVSGIAPAADLSEPELSCVLAHEGAHLRRRDHIWKPLGWLLLSVHWFNPLVWLAYALFCRDVEYACDESVVGGLDADGRRAYARALLECSSPRRAAACPLAFGETGAKARVKGVLNYKKPARWALIAVVAACAVLAVCFLTEPKPAEPALPEGLSLSEYEGDILCGGRMILPMVYEDMGSAPDYWRSSGVIADFNAAQCLRWEGEQIAEVLIYSNHMQIDNLGPVTGLSAPAYLTRNTYDLCTAAEAVGGEVPVSAYWCVYIAEPGASTGMLVSLEASRFSAEDTVRLAQSLSR</sequence>
<organism evidence="2 3">
    <name type="scientific">Candidatus Scatomorpha intestinigallinarum</name>
    <dbReference type="NCBI Taxonomy" id="2840923"/>
    <lineage>
        <taxon>Bacteria</taxon>
        <taxon>Bacillati</taxon>
        <taxon>Bacillota</taxon>
        <taxon>Clostridia</taxon>
        <taxon>Eubacteriales</taxon>
        <taxon>Candidatus Scatomorpha</taxon>
    </lineage>
</organism>
<reference evidence="2" key="2">
    <citation type="journal article" date="2021" name="PeerJ">
        <title>Extensive microbial diversity within the chicken gut microbiome revealed by metagenomics and culture.</title>
        <authorList>
            <person name="Gilroy R."/>
            <person name="Ravi A."/>
            <person name="Getino M."/>
            <person name="Pursley I."/>
            <person name="Horton D.L."/>
            <person name="Alikhan N.F."/>
            <person name="Baker D."/>
            <person name="Gharbi K."/>
            <person name="Hall N."/>
            <person name="Watson M."/>
            <person name="Adriaenssens E.M."/>
            <person name="Foster-Nyarko E."/>
            <person name="Jarju S."/>
            <person name="Secka A."/>
            <person name="Antonio M."/>
            <person name="Oren A."/>
            <person name="Chaudhuri R.R."/>
            <person name="La Ragione R."/>
            <person name="Hildebrand F."/>
            <person name="Pallen M.J."/>
        </authorList>
    </citation>
    <scope>NUCLEOTIDE SEQUENCE</scope>
    <source>
        <strain evidence="2">ChiGjej3B3-7149</strain>
    </source>
</reference>
<reference evidence="2" key="1">
    <citation type="submission" date="2020-10" db="EMBL/GenBank/DDBJ databases">
        <authorList>
            <person name="Gilroy R."/>
        </authorList>
    </citation>
    <scope>NUCLEOTIDE SEQUENCE</scope>
    <source>
        <strain evidence="2">ChiGjej3B3-7149</strain>
    </source>
</reference>
<comment type="caution">
    <text evidence="2">The sequence shown here is derived from an EMBL/GenBank/DDBJ whole genome shotgun (WGS) entry which is preliminary data.</text>
</comment>
<dbReference type="EMBL" id="DVHH01000001">
    <property type="protein sequence ID" value="HIR53986.1"/>
    <property type="molecule type" value="Genomic_DNA"/>
</dbReference>
<proteinExistence type="predicted"/>
<dbReference type="Proteomes" id="UP000824238">
    <property type="component" value="Unassembled WGS sequence"/>
</dbReference>
<evidence type="ECO:0000313" key="3">
    <source>
        <dbReference type="Proteomes" id="UP000824238"/>
    </source>
</evidence>
<evidence type="ECO:0000259" key="1">
    <source>
        <dbReference type="Pfam" id="PF05569"/>
    </source>
</evidence>
<name>A0A9D1DJJ1_9FIRM</name>
<feature type="domain" description="Peptidase M56" evidence="1">
    <location>
        <begin position="65"/>
        <end position="153"/>
    </location>
</feature>